<protein>
    <recommendedName>
        <fullName evidence="3">ESX-1 secretion-associated protein</fullName>
    </recommendedName>
</protein>
<dbReference type="HOGENOM" id="CLU_2128998_0_0_11"/>
<name>F8A7V2_CELGA</name>
<dbReference type="KEGG" id="cga:Celgi_3144"/>
<proteinExistence type="predicted"/>
<keyword evidence="2" id="KW-1185">Reference proteome</keyword>
<organism evidence="1 2">
    <name type="scientific">Cellulomonas gilvus (strain ATCC 13127 / NRRL B-14078)</name>
    <name type="common">Cellvibrio gilvus</name>
    <dbReference type="NCBI Taxonomy" id="593907"/>
    <lineage>
        <taxon>Bacteria</taxon>
        <taxon>Bacillati</taxon>
        <taxon>Actinomycetota</taxon>
        <taxon>Actinomycetes</taxon>
        <taxon>Micrococcales</taxon>
        <taxon>Cellulomonadaceae</taxon>
        <taxon>Cellulomonas</taxon>
    </lineage>
</organism>
<dbReference type="EMBL" id="CP002665">
    <property type="protein sequence ID" value="AEI13635.1"/>
    <property type="molecule type" value="Genomic_DNA"/>
</dbReference>
<dbReference type="RefSeq" id="WP_013885152.1">
    <property type="nucleotide sequence ID" value="NC_015671.1"/>
</dbReference>
<evidence type="ECO:0000313" key="1">
    <source>
        <dbReference type="EMBL" id="AEI13635.1"/>
    </source>
</evidence>
<dbReference type="AlphaFoldDB" id="F8A7V2"/>
<accession>F8A7V2</accession>
<gene>
    <name evidence="1" type="ordered locus">Celgi_3144</name>
</gene>
<sequence length="113" mass="12041">MAFHVDESTLESAATQLTTVARDQTRATAYTDTHVKLHGGLGDSGIFVNAISVLDTVREAVDSSLARLRELTDASAAELRATATTYRETDDATDTRLDALQIPAPWVPGGGPR</sequence>
<dbReference type="Proteomes" id="UP000000485">
    <property type="component" value="Chromosome"/>
</dbReference>
<reference evidence="2" key="1">
    <citation type="submission" date="2011-04" db="EMBL/GenBank/DDBJ databases">
        <title>Complete sequence of Cellvibrio gilvus ATCC 13127.</title>
        <authorList>
            <person name="Lucas S."/>
            <person name="Han J."/>
            <person name="Lapidus A."/>
            <person name="Cheng J.-F."/>
            <person name="Goodwin L."/>
            <person name="Pitluck S."/>
            <person name="Peters L."/>
            <person name="Munk A."/>
            <person name="Detter J.C."/>
            <person name="Han C."/>
            <person name="Tapia R."/>
            <person name="Land M."/>
            <person name="Hauser L."/>
            <person name="Kyrpides N."/>
            <person name="Ivanova N."/>
            <person name="Ovchinnikova G."/>
            <person name="Pagani I."/>
            <person name="Mead D."/>
            <person name="Brumm P."/>
            <person name="Woyke T."/>
        </authorList>
    </citation>
    <scope>NUCLEOTIDE SEQUENCE [LARGE SCALE GENOMIC DNA]</scope>
    <source>
        <strain evidence="2">ATCC 13127 / NRRL B-14078</strain>
    </source>
</reference>
<dbReference type="OrthoDB" id="4559738at2"/>
<dbReference type="STRING" id="593907.Celgi_3144"/>
<evidence type="ECO:0008006" key="3">
    <source>
        <dbReference type="Google" id="ProtNLM"/>
    </source>
</evidence>
<evidence type="ECO:0000313" key="2">
    <source>
        <dbReference type="Proteomes" id="UP000000485"/>
    </source>
</evidence>